<dbReference type="OrthoDB" id="2910287at2759"/>
<accession>A0A165BNK8</accession>
<evidence type="ECO:0000256" key="1">
    <source>
        <dbReference type="SAM" id="SignalP"/>
    </source>
</evidence>
<dbReference type="Proteomes" id="UP000077266">
    <property type="component" value="Unassembled WGS sequence"/>
</dbReference>
<organism evidence="2 3">
    <name type="scientific">Exidia glandulosa HHB12029</name>
    <dbReference type="NCBI Taxonomy" id="1314781"/>
    <lineage>
        <taxon>Eukaryota</taxon>
        <taxon>Fungi</taxon>
        <taxon>Dikarya</taxon>
        <taxon>Basidiomycota</taxon>
        <taxon>Agaricomycotina</taxon>
        <taxon>Agaricomycetes</taxon>
        <taxon>Auriculariales</taxon>
        <taxon>Exidiaceae</taxon>
        <taxon>Exidia</taxon>
    </lineage>
</organism>
<feature type="signal peptide" evidence="1">
    <location>
        <begin position="1"/>
        <end position="19"/>
    </location>
</feature>
<dbReference type="AlphaFoldDB" id="A0A165BNK8"/>
<reference evidence="2 3" key="1">
    <citation type="journal article" date="2016" name="Mol. Biol. Evol.">
        <title>Comparative Genomics of Early-Diverging Mushroom-Forming Fungi Provides Insights into the Origins of Lignocellulose Decay Capabilities.</title>
        <authorList>
            <person name="Nagy L.G."/>
            <person name="Riley R."/>
            <person name="Tritt A."/>
            <person name="Adam C."/>
            <person name="Daum C."/>
            <person name="Floudas D."/>
            <person name="Sun H."/>
            <person name="Yadav J.S."/>
            <person name="Pangilinan J."/>
            <person name="Larsson K.H."/>
            <person name="Matsuura K."/>
            <person name="Barry K."/>
            <person name="Labutti K."/>
            <person name="Kuo R."/>
            <person name="Ohm R.A."/>
            <person name="Bhattacharya S.S."/>
            <person name="Shirouzu T."/>
            <person name="Yoshinaga Y."/>
            <person name="Martin F.M."/>
            <person name="Grigoriev I.V."/>
            <person name="Hibbett D.S."/>
        </authorList>
    </citation>
    <scope>NUCLEOTIDE SEQUENCE [LARGE SCALE GENOMIC DNA]</scope>
    <source>
        <strain evidence="2 3">HHB12029</strain>
    </source>
</reference>
<dbReference type="EMBL" id="KV426431">
    <property type="protein sequence ID" value="KZV80968.1"/>
    <property type="molecule type" value="Genomic_DNA"/>
</dbReference>
<proteinExistence type="predicted"/>
<feature type="chain" id="PRO_5007855709" evidence="1">
    <location>
        <begin position="20"/>
        <end position="199"/>
    </location>
</feature>
<evidence type="ECO:0000313" key="2">
    <source>
        <dbReference type="EMBL" id="KZV80968.1"/>
    </source>
</evidence>
<evidence type="ECO:0000313" key="3">
    <source>
        <dbReference type="Proteomes" id="UP000077266"/>
    </source>
</evidence>
<keyword evidence="1" id="KW-0732">Signal</keyword>
<protein>
    <submittedName>
        <fullName evidence="2">Uncharacterized protein</fullName>
    </submittedName>
</protein>
<name>A0A165BNK8_EXIGL</name>
<dbReference type="InParanoid" id="A0A165BNK8"/>
<gene>
    <name evidence="2" type="ORF">EXIGLDRAFT_780314</name>
</gene>
<sequence length="199" mass="21773">MRLNLHWQVLLVAIAGATAVDISPEFDFMSPQARGWLLSQGWDGHSPITEGEFGTSVARGADRRDIHRLADPGVFLTMNINFGGKQQYIPNVPGDSGDERFCFDVPAGLQGQVSSVGLDRGIKCFAYTGRPCDTRSPMYGPLTFPGVDNVAQWNNAQFISNTSEGHVSQWNVSEWNAQISVFDCVFSRTSCAATLYFGS</sequence>
<keyword evidence="3" id="KW-1185">Reference proteome</keyword>